<keyword evidence="8" id="KW-0496">Mitochondrion</keyword>
<feature type="repeat" description="Solcar" evidence="11">
    <location>
        <begin position="1"/>
        <end position="57"/>
    </location>
</feature>
<dbReference type="Proteomes" id="UP000002280">
    <property type="component" value="Chromosome 5"/>
</dbReference>
<proteinExistence type="inferred from homology"/>
<organism evidence="13 14">
    <name type="scientific">Monodelphis domestica</name>
    <name type="common">Gray short-tailed opossum</name>
    <dbReference type="NCBI Taxonomy" id="13616"/>
    <lineage>
        <taxon>Eukaryota</taxon>
        <taxon>Metazoa</taxon>
        <taxon>Chordata</taxon>
        <taxon>Craniata</taxon>
        <taxon>Vertebrata</taxon>
        <taxon>Euteleostomi</taxon>
        <taxon>Mammalia</taxon>
        <taxon>Metatheria</taxon>
        <taxon>Didelphimorphia</taxon>
        <taxon>Didelphidae</taxon>
        <taxon>Monodelphis</taxon>
    </lineage>
</organism>
<keyword evidence="4 11" id="KW-0812">Transmembrane</keyword>
<dbReference type="PROSITE" id="PS50920">
    <property type="entry name" value="SOLCAR"/>
    <property type="match status" value="1"/>
</dbReference>
<comment type="catalytic activity">
    <reaction evidence="10">
        <text>UTP(in) + CTP(out) = UTP(out) + CTP(in)</text>
        <dbReference type="Rhea" id="RHEA:73531"/>
        <dbReference type="ChEBI" id="CHEBI:37563"/>
        <dbReference type="ChEBI" id="CHEBI:46398"/>
    </reaction>
</comment>
<evidence type="ECO:0000256" key="9">
    <source>
        <dbReference type="ARBA" id="ARBA00023136"/>
    </source>
</evidence>
<evidence type="ECO:0000256" key="7">
    <source>
        <dbReference type="ARBA" id="ARBA00022989"/>
    </source>
</evidence>
<dbReference type="Gene3D" id="1.50.40.10">
    <property type="entry name" value="Mitochondrial carrier domain"/>
    <property type="match status" value="1"/>
</dbReference>
<dbReference type="GeneTree" id="ENSGT00940000158954"/>
<reference evidence="13" key="2">
    <citation type="submission" date="2025-08" db="UniProtKB">
        <authorList>
            <consortium name="Ensembl"/>
        </authorList>
    </citation>
    <scope>IDENTIFICATION</scope>
</reference>
<keyword evidence="3 12" id="KW-0813">Transport</keyword>
<evidence type="ECO:0000256" key="11">
    <source>
        <dbReference type="PROSITE-ProRule" id="PRU00282"/>
    </source>
</evidence>
<protein>
    <recommendedName>
        <fullName evidence="15">Solute carrier family 25 member 33</fullName>
    </recommendedName>
</protein>
<evidence type="ECO:0000256" key="10">
    <source>
        <dbReference type="ARBA" id="ARBA00048358"/>
    </source>
</evidence>
<reference evidence="13" key="3">
    <citation type="submission" date="2025-09" db="UniProtKB">
        <authorList>
            <consortium name="Ensembl"/>
        </authorList>
    </citation>
    <scope>IDENTIFICATION</scope>
</reference>
<evidence type="ECO:0000256" key="2">
    <source>
        <dbReference type="ARBA" id="ARBA00006375"/>
    </source>
</evidence>
<dbReference type="InterPro" id="IPR023395">
    <property type="entry name" value="MCP_dom_sf"/>
</dbReference>
<dbReference type="InParanoid" id="A0A5F8GQE2"/>
<dbReference type="Pfam" id="PF00153">
    <property type="entry name" value="Mito_carr"/>
    <property type="match status" value="1"/>
</dbReference>
<dbReference type="PANTHER" id="PTHR45829">
    <property type="entry name" value="MITOCHONDRIAL CARRIER PROTEIN RIM2"/>
    <property type="match status" value="1"/>
</dbReference>
<evidence type="ECO:0000256" key="5">
    <source>
        <dbReference type="ARBA" id="ARBA00022737"/>
    </source>
</evidence>
<dbReference type="Ensembl" id="ENSMODT00000053855.1">
    <property type="protein sequence ID" value="ENSMODP00000049689.1"/>
    <property type="gene ID" value="ENSMODG00000046948.1"/>
</dbReference>
<reference evidence="13 14" key="1">
    <citation type="journal article" date="2007" name="Nature">
        <title>Genome of the marsupial Monodelphis domestica reveals innovation in non-coding sequences.</title>
        <authorList>
            <person name="Mikkelsen T.S."/>
            <person name="Wakefield M.J."/>
            <person name="Aken B."/>
            <person name="Amemiya C.T."/>
            <person name="Chang J.L."/>
            <person name="Duke S."/>
            <person name="Garber M."/>
            <person name="Gentles A.J."/>
            <person name="Goodstadt L."/>
            <person name="Heger A."/>
            <person name="Jurka J."/>
            <person name="Kamal M."/>
            <person name="Mauceli E."/>
            <person name="Searle S.M."/>
            <person name="Sharpe T."/>
            <person name="Baker M.L."/>
            <person name="Batzer M.A."/>
            <person name="Benos P.V."/>
            <person name="Belov K."/>
            <person name="Clamp M."/>
            <person name="Cook A."/>
            <person name="Cuff J."/>
            <person name="Das R."/>
            <person name="Davidow L."/>
            <person name="Deakin J.E."/>
            <person name="Fazzari M.J."/>
            <person name="Glass J.L."/>
            <person name="Grabherr M."/>
            <person name="Greally J.M."/>
            <person name="Gu W."/>
            <person name="Hore T.A."/>
            <person name="Huttley G.A."/>
            <person name="Kleber M."/>
            <person name="Jirtle R.L."/>
            <person name="Koina E."/>
            <person name="Lee J.T."/>
            <person name="Mahony S."/>
            <person name="Marra M.A."/>
            <person name="Miller R.D."/>
            <person name="Nicholls R.D."/>
            <person name="Oda M."/>
            <person name="Papenfuss A.T."/>
            <person name="Parra Z.E."/>
            <person name="Pollock D.D."/>
            <person name="Ray D.A."/>
            <person name="Schein J.E."/>
            <person name="Speed T.P."/>
            <person name="Thompson K."/>
            <person name="VandeBerg J.L."/>
            <person name="Wade C.M."/>
            <person name="Walker J.A."/>
            <person name="Waters P.D."/>
            <person name="Webber C."/>
            <person name="Weidman J.R."/>
            <person name="Xie X."/>
            <person name="Zody M.C."/>
            <person name="Baldwin J."/>
            <person name="Abdouelleil A."/>
            <person name="Abdulkadir J."/>
            <person name="Abebe A."/>
            <person name="Abera B."/>
            <person name="Abreu J."/>
            <person name="Acer S.C."/>
            <person name="Aftuck L."/>
            <person name="Alexander A."/>
            <person name="An P."/>
            <person name="Anderson E."/>
            <person name="Anderson S."/>
            <person name="Arachi H."/>
            <person name="Azer M."/>
            <person name="Bachantsang P."/>
            <person name="Barry A."/>
            <person name="Bayul T."/>
            <person name="Berlin A."/>
            <person name="Bessette D."/>
            <person name="Bloom T."/>
            <person name="Bloom T."/>
            <person name="Boguslavskiy L."/>
            <person name="Bonnet C."/>
            <person name="Boukhgalter B."/>
            <person name="Bourzgui I."/>
            <person name="Brown A."/>
            <person name="Cahill P."/>
            <person name="Channer S."/>
            <person name="Cheshatsang Y."/>
            <person name="Chuda L."/>
            <person name="Citroen M."/>
            <person name="Collymore A."/>
            <person name="Cooke P."/>
            <person name="Costello M."/>
            <person name="D'Aco K."/>
            <person name="Daza R."/>
            <person name="De Haan G."/>
            <person name="DeGray S."/>
            <person name="DeMaso C."/>
            <person name="Dhargay N."/>
            <person name="Dooley K."/>
            <person name="Dooley E."/>
            <person name="Doricent M."/>
            <person name="Dorje P."/>
            <person name="Dorjee K."/>
            <person name="Dupes A."/>
            <person name="Elong R."/>
            <person name="Falk J."/>
            <person name="Farina A."/>
            <person name="Faro S."/>
            <person name="Ferguson D."/>
            <person name="Fisher S."/>
            <person name="Foley C.D."/>
            <person name="Franke A."/>
            <person name="Friedrich D."/>
            <person name="Gadbois L."/>
            <person name="Gearin G."/>
            <person name="Gearin C.R."/>
            <person name="Giannoukos G."/>
            <person name="Goode T."/>
            <person name="Graham J."/>
            <person name="Grandbois E."/>
            <person name="Grewal S."/>
            <person name="Gyaltsen K."/>
            <person name="Hafez N."/>
            <person name="Hagos B."/>
            <person name="Hall J."/>
            <person name="Henson C."/>
            <person name="Hollinger A."/>
            <person name="Honan T."/>
            <person name="Huard M.D."/>
            <person name="Hughes L."/>
            <person name="Hurhula B."/>
            <person name="Husby M.E."/>
            <person name="Kamat A."/>
            <person name="Kanga B."/>
            <person name="Kashin S."/>
            <person name="Khazanovich D."/>
            <person name="Kisner P."/>
            <person name="Lance K."/>
            <person name="Lara M."/>
            <person name="Lee W."/>
            <person name="Lennon N."/>
            <person name="Letendre F."/>
            <person name="LeVine R."/>
            <person name="Lipovsky A."/>
            <person name="Liu X."/>
            <person name="Liu J."/>
            <person name="Liu S."/>
            <person name="Lokyitsang T."/>
            <person name="Lokyitsang Y."/>
            <person name="Lubonja R."/>
            <person name="Lui A."/>
            <person name="MacDonald P."/>
            <person name="Magnisalis V."/>
            <person name="Maru K."/>
            <person name="Matthews C."/>
            <person name="McCusker W."/>
            <person name="McDonough S."/>
            <person name="Mehta T."/>
            <person name="Meldrim J."/>
            <person name="Meneus L."/>
            <person name="Mihai O."/>
            <person name="Mihalev A."/>
            <person name="Mihova T."/>
            <person name="Mittelman R."/>
            <person name="Mlenga V."/>
            <person name="Montmayeur A."/>
            <person name="Mulrain L."/>
            <person name="Navidi A."/>
            <person name="Naylor J."/>
            <person name="Negash T."/>
            <person name="Nguyen T."/>
            <person name="Nguyen N."/>
            <person name="Nicol R."/>
            <person name="Norbu C."/>
            <person name="Norbu N."/>
            <person name="Novod N."/>
            <person name="O'Neill B."/>
            <person name="Osman S."/>
            <person name="Markiewicz E."/>
            <person name="Oyono O.L."/>
            <person name="Patti C."/>
            <person name="Phunkhang P."/>
            <person name="Pierre F."/>
            <person name="Priest M."/>
            <person name="Raghuraman S."/>
            <person name="Rege F."/>
            <person name="Reyes R."/>
            <person name="Rise C."/>
            <person name="Rogov P."/>
            <person name="Ross K."/>
            <person name="Ryan E."/>
            <person name="Settipalli S."/>
            <person name="Shea T."/>
            <person name="Sherpa N."/>
            <person name="Shi L."/>
            <person name="Shih D."/>
            <person name="Sparrow T."/>
            <person name="Spaulding J."/>
            <person name="Stalker J."/>
            <person name="Stange-Thomann N."/>
            <person name="Stavropoulos S."/>
            <person name="Stone C."/>
            <person name="Strader C."/>
            <person name="Tesfaye S."/>
            <person name="Thomson T."/>
            <person name="Thoulutsang Y."/>
            <person name="Thoulutsang D."/>
            <person name="Topham K."/>
            <person name="Topping I."/>
            <person name="Tsamla T."/>
            <person name="Vassiliev H."/>
            <person name="Vo A."/>
            <person name="Wangchuk T."/>
            <person name="Wangdi T."/>
            <person name="Weiand M."/>
            <person name="Wilkinson J."/>
            <person name="Wilson A."/>
            <person name="Yadav S."/>
            <person name="Young G."/>
            <person name="Yu Q."/>
            <person name="Zembek L."/>
            <person name="Zhong D."/>
            <person name="Zimmer A."/>
            <person name="Zwirko Z."/>
            <person name="Jaffe D.B."/>
            <person name="Alvarez P."/>
            <person name="Brockman W."/>
            <person name="Butler J."/>
            <person name="Chin C."/>
            <person name="Gnerre S."/>
            <person name="MacCallum I."/>
            <person name="Graves J.A."/>
            <person name="Ponting C.P."/>
            <person name="Breen M."/>
            <person name="Samollow P.B."/>
            <person name="Lander E.S."/>
            <person name="Lindblad-Toh K."/>
        </authorList>
    </citation>
    <scope>NUCLEOTIDE SEQUENCE [LARGE SCALE GENOMIC DNA]</scope>
</reference>
<evidence type="ECO:0000256" key="12">
    <source>
        <dbReference type="RuleBase" id="RU000488"/>
    </source>
</evidence>
<sequence>VSGADVVNRISVLLQVLKLILEKEGVKTLFRGFGPNLIGVAPSRAVYFACYSKAKDHLNGIFMPNSYTVHIISAGSAGFVTNTLMNPLWMIKSRIFNTMY</sequence>
<keyword evidence="6" id="KW-0999">Mitochondrion inner membrane</keyword>
<dbReference type="OMA" id="MISAAMH"/>
<evidence type="ECO:0000256" key="3">
    <source>
        <dbReference type="ARBA" id="ARBA00022448"/>
    </source>
</evidence>
<comment type="similarity">
    <text evidence="2 12">Belongs to the mitochondrial carrier (TC 2.A.29) family.</text>
</comment>
<dbReference type="PANTHER" id="PTHR45829:SF5">
    <property type="entry name" value="SOLUTE CARRIER FAMILY 25 MEMBER 33"/>
    <property type="match status" value="1"/>
</dbReference>
<evidence type="ECO:0000256" key="8">
    <source>
        <dbReference type="ARBA" id="ARBA00023128"/>
    </source>
</evidence>
<evidence type="ECO:0000313" key="13">
    <source>
        <dbReference type="Ensembl" id="ENSMODP00000049689.1"/>
    </source>
</evidence>
<dbReference type="SUPFAM" id="SSF103506">
    <property type="entry name" value="Mitochondrial carrier"/>
    <property type="match status" value="1"/>
</dbReference>
<evidence type="ECO:0000256" key="6">
    <source>
        <dbReference type="ARBA" id="ARBA00022792"/>
    </source>
</evidence>
<dbReference type="Bgee" id="ENSMODG00000046948">
    <property type="expression patterns" value="Expressed in spermatocyte and 6 other cell types or tissues"/>
</dbReference>
<dbReference type="STRING" id="13616.ENSMODP00000049689"/>
<evidence type="ECO:0008006" key="15">
    <source>
        <dbReference type="Google" id="ProtNLM"/>
    </source>
</evidence>
<comment type="subcellular location">
    <subcellularLocation>
        <location evidence="1">Mitochondrion inner membrane</location>
        <topology evidence="1">Multi-pass membrane protein</topology>
    </subcellularLocation>
</comment>
<accession>A0A5F8GQE2</accession>
<evidence type="ECO:0000256" key="1">
    <source>
        <dbReference type="ARBA" id="ARBA00004448"/>
    </source>
</evidence>
<keyword evidence="5" id="KW-0677">Repeat</keyword>
<dbReference type="InterPro" id="IPR018108">
    <property type="entry name" value="MCP_transmembrane"/>
</dbReference>
<keyword evidence="7" id="KW-1133">Transmembrane helix</keyword>
<keyword evidence="14" id="KW-1185">Reference proteome</keyword>
<evidence type="ECO:0000256" key="4">
    <source>
        <dbReference type="ARBA" id="ARBA00022692"/>
    </source>
</evidence>
<keyword evidence="9 11" id="KW-0472">Membrane</keyword>
<dbReference type="GO" id="GO:0005743">
    <property type="term" value="C:mitochondrial inner membrane"/>
    <property type="evidence" value="ECO:0007669"/>
    <property type="project" value="UniProtKB-SubCell"/>
</dbReference>
<dbReference type="InterPro" id="IPR049562">
    <property type="entry name" value="SLC25A33/36-like"/>
</dbReference>
<evidence type="ECO:0000313" key="14">
    <source>
        <dbReference type="Proteomes" id="UP000002280"/>
    </source>
</evidence>
<dbReference type="AlphaFoldDB" id="A0A5F8GQE2"/>
<name>A0A5F8GQE2_MONDO</name>
<dbReference type="GO" id="GO:0015218">
    <property type="term" value="F:pyrimidine nucleotide transmembrane transporter activity"/>
    <property type="evidence" value="ECO:0007669"/>
    <property type="project" value="InterPro"/>
</dbReference>